<protein>
    <recommendedName>
        <fullName evidence="8">tRNA(Ile)-lysidine synthase</fullName>
        <ecNumber evidence="8">6.3.4.19</ecNumber>
    </recommendedName>
    <alternativeName>
        <fullName evidence="8">tRNA(Ile)-2-lysyl-cytidine synthase</fullName>
    </alternativeName>
    <alternativeName>
        <fullName evidence="8">tRNA(Ile)-lysidine synthetase</fullName>
    </alternativeName>
</protein>
<dbReference type="InterPro" id="IPR012795">
    <property type="entry name" value="tRNA_Ile_lys_synt_N"/>
</dbReference>
<dbReference type="Gene3D" id="1.20.59.20">
    <property type="match status" value="1"/>
</dbReference>
<dbReference type="HAMAP" id="MF_01161">
    <property type="entry name" value="tRNA_Ile_lys_synt"/>
    <property type="match status" value="1"/>
</dbReference>
<evidence type="ECO:0000256" key="4">
    <source>
        <dbReference type="ARBA" id="ARBA00022694"/>
    </source>
</evidence>
<name>A0A923MEF4_9FIRM</name>
<dbReference type="NCBIfam" id="TIGR02432">
    <property type="entry name" value="lysidine_TilS_N"/>
    <property type="match status" value="1"/>
</dbReference>
<accession>A0A923MEF4</accession>
<dbReference type="RefSeq" id="WP_187013234.1">
    <property type="nucleotide sequence ID" value="NZ_JACOQI010000001.1"/>
</dbReference>
<reference evidence="10" key="1">
    <citation type="submission" date="2020-08" db="EMBL/GenBank/DDBJ databases">
        <title>Genome public.</title>
        <authorList>
            <person name="Liu C."/>
            <person name="Sun Q."/>
        </authorList>
    </citation>
    <scope>NUCLEOTIDE SEQUENCE</scope>
    <source>
        <strain evidence="10">BX15</strain>
    </source>
</reference>
<dbReference type="CDD" id="cd01992">
    <property type="entry name" value="TilS_N"/>
    <property type="match status" value="1"/>
</dbReference>
<dbReference type="InterPro" id="IPR012094">
    <property type="entry name" value="tRNA_Ile_lys_synt"/>
</dbReference>
<organism evidence="10 11">
    <name type="scientific">Dysosmobacter segnis</name>
    <dbReference type="NCBI Taxonomy" id="2763042"/>
    <lineage>
        <taxon>Bacteria</taxon>
        <taxon>Bacillati</taxon>
        <taxon>Bacillota</taxon>
        <taxon>Clostridia</taxon>
        <taxon>Eubacteriales</taxon>
        <taxon>Oscillospiraceae</taxon>
        <taxon>Dysosmobacter</taxon>
    </lineage>
</organism>
<evidence type="ECO:0000256" key="7">
    <source>
        <dbReference type="ARBA" id="ARBA00048539"/>
    </source>
</evidence>
<dbReference type="InterPro" id="IPR014729">
    <property type="entry name" value="Rossmann-like_a/b/a_fold"/>
</dbReference>
<dbReference type="GO" id="GO:0005737">
    <property type="term" value="C:cytoplasm"/>
    <property type="evidence" value="ECO:0007669"/>
    <property type="project" value="UniProtKB-SubCell"/>
</dbReference>
<keyword evidence="2 8" id="KW-0963">Cytoplasm</keyword>
<evidence type="ECO:0000256" key="6">
    <source>
        <dbReference type="ARBA" id="ARBA00022840"/>
    </source>
</evidence>
<evidence type="ECO:0000256" key="8">
    <source>
        <dbReference type="HAMAP-Rule" id="MF_01161"/>
    </source>
</evidence>
<dbReference type="InterPro" id="IPR011063">
    <property type="entry name" value="TilS/TtcA_N"/>
</dbReference>
<comment type="catalytic activity">
    <reaction evidence="7 8">
        <text>cytidine(34) in tRNA(Ile2) + L-lysine + ATP = lysidine(34) in tRNA(Ile2) + AMP + diphosphate + H(+)</text>
        <dbReference type="Rhea" id="RHEA:43744"/>
        <dbReference type="Rhea" id="RHEA-COMP:10625"/>
        <dbReference type="Rhea" id="RHEA-COMP:10670"/>
        <dbReference type="ChEBI" id="CHEBI:15378"/>
        <dbReference type="ChEBI" id="CHEBI:30616"/>
        <dbReference type="ChEBI" id="CHEBI:32551"/>
        <dbReference type="ChEBI" id="CHEBI:33019"/>
        <dbReference type="ChEBI" id="CHEBI:82748"/>
        <dbReference type="ChEBI" id="CHEBI:83665"/>
        <dbReference type="ChEBI" id="CHEBI:456215"/>
        <dbReference type="EC" id="6.3.4.19"/>
    </reaction>
</comment>
<dbReference type="Pfam" id="PF11734">
    <property type="entry name" value="TilS_C"/>
    <property type="match status" value="1"/>
</dbReference>
<dbReference type="AlphaFoldDB" id="A0A923MEF4"/>
<dbReference type="SUPFAM" id="SSF52402">
    <property type="entry name" value="Adenine nucleotide alpha hydrolases-like"/>
    <property type="match status" value="1"/>
</dbReference>
<dbReference type="PANTHER" id="PTHR43033:SF1">
    <property type="entry name" value="TRNA(ILE)-LYSIDINE SYNTHASE-RELATED"/>
    <property type="match status" value="1"/>
</dbReference>
<keyword evidence="4 8" id="KW-0819">tRNA processing</keyword>
<gene>
    <name evidence="8 10" type="primary">tilS</name>
    <name evidence="10" type="ORF">H8Z83_00490</name>
</gene>
<comment type="function">
    <text evidence="8">Ligates lysine onto the cytidine present at position 34 of the AUA codon-specific tRNA(Ile) that contains the anticodon CAU, in an ATP-dependent manner. Cytidine is converted to lysidine, thus changing the amino acid specificity of the tRNA from methionine to isoleucine.</text>
</comment>
<dbReference type="EMBL" id="JACOQI010000001">
    <property type="protein sequence ID" value="MBC5768828.1"/>
    <property type="molecule type" value="Genomic_DNA"/>
</dbReference>
<dbReference type="PANTHER" id="PTHR43033">
    <property type="entry name" value="TRNA(ILE)-LYSIDINE SYNTHASE-RELATED"/>
    <property type="match status" value="1"/>
</dbReference>
<comment type="similarity">
    <text evidence="8">Belongs to the tRNA(Ile)-lysidine synthase family.</text>
</comment>
<evidence type="ECO:0000313" key="11">
    <source>
        <dbReference type="Proteomes" id="UP000620327"/>
    </source>
</evidence>
<evidence type="ECO:0000256" key="1">
    <source>
        <dbReference type="ARBA" id="ARBA00004496"/>
    </source>
</evidence>
<dbReference type="InterPro" id="IPR012796">
    <property type="entry name" value="Lysidine-tRNA-synth_C"/>
</dbReference>
<dbReference type="GO" id="GO:0006400">
    <property type="term" value="P:tRNA modification"/>
    <property type="evidence" value="ECO:0007669"/>
    <property type="project" value="UniProtKB-UniRule"/>
</dbReference>
<keyword evidence="11" id="KW-1185">Reference proteome</keyword>
<dbReference type="GO" id="GO:0032267">
    <property type="term" value="F:tRNA(Ile)-lysidine synthase activity"/>
    <property type="evidence" value="ECO:0007669"/>
    <property type="project" value="UniProtKB-EC"/>
</dbReference>
<comment type="caution">
    <text evidence="10">The sequence shown here is derived from an EMBL/GenBank/DDBJ whole genome shotgun (WGS) entry which is preliminary data.</text>
</comment>
<dbReference type="Gene3D" id="3.40.50.620">
    <property type="entry name" value="HUPs"/>
    <property type="match status" value="1"/>
</dbReference>
<dbReference type="SUPFAM" id="SSF82829">
    <property type="entry name" value="MesJ substrate recognition domain-like"/>
    <property type="match status" value="1"/>
</dbReference>
<evidence type="ECO:0000313" key="10">
    <source>
        <dbReference type="EMBL" id="MBC5768828.1"/>
    </source>
</evidence>
<dbReference type="SMART" id="SM00977">
    <property type="entry name" value="TilS_C"/>
    <property type="match status" value="1"/>
</dbReference>
<comment type="subcellular location">
    <subcellularLocation>
        <location evidence="1 8">Cytoplasm</location>
    </subcellularLocation>
</comment>
<sequence length="435" mass="47362">MMRMTDPLTAVELPEGGALCAVSGGLDSMCLLEMTVRQGQKQGRRVAAAHFNHQLRGAEADRDEAFVRDWCAAREIPFFAGRGDVRAFAEETGRTVEEAARQLRYEFLEETWRREGFGCILTAHHADDSAETMLLNLLRGTGLKGLTGIPEKRDCILRPLLSVTRAELAAYAAARDVPYVEDSTNALDDAARNMLRHQVLPVLKKLNPRVVENMSRTASLLAADEAALDAACRKLLAQCAVTPNVSGMIPLAVLQDAPEALRGRLVLAVLAAVAGHEKDLTAAHIRAVLTLDRGQLSMPYGVTVLREPAALRFFKAASAPAVQAVTVGEIVTFGQWQVSLAESAGEGVLISISETADLTVTAWDSKDRLNGRTVKRLCGERGISPQERDRLPVLRVNGIAVAVPGLPIQENFAPDRYERAVRVIFLKVTEENNNE</sequence>
<feature type="binding site" evidence="8">
    <location>
        <begin position="23"/>
        <end position="28"/>
    </location>
    <ligand>
        <name>ATP</name>
        <dbReference type="ChEBI" id="CHEBI:30616"/>
    </ligand>
</feature>
<evidence type="ECO:0000256" key="3">
    <source>
        <dbReference type="ARBA" id="ARBA00022598"/>
    </source>
</evidence>
<evidence type="ECO:0000256" key="2">
    <source>
        <dbReference type="ARBA" id="ARBA00022490"/>
    </source>
</evidence>
<feature type="domain" description="Lysidine-tRNA(Ile) synthetase C-terminal" evidence="9">
    <location>
        <begin position="358"/>
        <end position="425"/>
    </location>
</feature>
<evidence type="ECO:0000256" key="5">
    <source>
        <dbReference type="ARBA" id="ARBA00022741"/>
    </source>
</evidence>
<keyword evidence="3 8" id="KW-0436">Ligase</keyword>
<dbReference type="Proteomes" id="UP000620327">
    <property type="component" value="Unassembled WGS sequence"/>
</dbReference>
<evidence type="ECO:0000259" key="9">
    <source>
        <dbReference type="SMART" id="SM00977"/>
    </source>
</evidence>
<comment type="domain">
    <text evidence="8">The N-terminal region contains the highly conserved SGGXDS motif, predicted to be a P-loop motif involved in ATP binding.</text>
</comment>
<dbReference type="SUPFAM" id="SSF56037">
    <property type="entry name" value="PheT/TilS domain"/>
    <property type="match status" value="1"/>
</dbReference>
<keyword evidence="5 8" id="KW-0547">Nucleotide-binding</keyword>
<dbReference type="GO" id="GO:0005524">
    <property type="term" value="F:ATP binding"/>
    <property type="evidence" value="ECO:0007669"/>
    <property type="project" value="UniProtKB-UniRule"/>
</dbReference>
<keyword evidence="6 8" id="KW-0067">ATP-binding</keyword>
<dbReference type="EC" id="6.3.4.19" evidence="8"/>
<dbReference type="Pfam" id="PF01171">
    <property type="entry name" value="ATP_bind_3"/>
    <property type="match status" value="1"/>
</dbReference>
<proteinExistence type="inferred from homology"/>